<evidence type="ECO:0000313" key="3">
    <source>
        <dbReference type="Proteomes" id="UP001519308"/>
    </source>
</evidence>
<protein>
    <submittedName>
        <fullName evidence="2">Transposase</fullName>
    </submittedName>
</protein>
<accession>A0ABS4KBE0</accession>
<comment type="caution">
    <text evidence="2">The sequence shown here is derived from an EMBL/GenBank/DDBJ whole genome shotgun (WGS) entry which is preliminary data.</text>
</comment>
<proteinExistence type="predicted"/>
<dbReference type="InterPro" id="IPR009057">
    <property type="entry name" value="Homeodomain-like_sf"/>
</dbReference>
<sequence length="179" mass="20901">MGRKQTRINTLHGHTIENLIKLEQSNTSKYSRRALRAVIMRYQGIDIYNITNILGVSRVTVLSYINSWNSLGIDSIEDNRGGSESSFTDEMLKDITNILTTKDPREFGYLSSVWSINRVRDYLEHKYGRLYSSETIRQVLISLGFSYKRGQYHPTLADPEKQIAFKKNQKDTKYCRRFF</sequence>
<keyword evidence="3" id="KW-1185">Reference proteome</keyword>
<feature type="domain" description="Winged helix-turn helix" evidence="1">
    <location>
        <begin position="113"/>
        <end position="168"/>
    </location>
</feature>
<name>A0ABS4KBE0_9CLOT</name>
<organism evidence="2 3">
    <name type="scientific">Clostridium punense</name>
    <dbReference type="NCBI Taxonomy" id="1054297"/>
    <lineage>
        <taxon>Bacteria</taxon>
        <taxon>Bacillati</taxon>
        <taxon>Bacillota</taxon>
        <taxon>Clostridia</taxon>
        <taxon>Eubacteriales</taxon>
        <taxon>Clostridiaceae</taxon>
        <taxon>Clostridium</taxon>
    </lineage>
</organism>
<dbReference type="RefSeq" id="WP_378109410.1">
    <property type="nucleotide sequence ID" value="NZ_JBHRZU010000024.1"/>
</dbReference>
<reference evidence="2 3" key="1">
    <citation type="submission" date="2021-03" db="EMBL/GenBank/DDBJ databases">
        <title>Genomic Encyclopedia of Type Strains, Phase IV (KMG-IV): sequencing the most valuable type-strain genomes for metagenomic binning, comparative biology and taxonomic classification.</title>
        <authorList>
            <person name="Goeker M."/>
        </authorList>
    </citation>
    <scope>NUCLEOTIDE SEQUENCE [LARGE SCALE GENOMIC DNA]</scope>
    <source>
        <strain evidence="2 3">DSM 28650</strain>
    </source>
</reference>
<dbReference type="Pfam" id="PF13592">
    <property type="entry name" value="HTH_33"/>
    <property type="match status" value="1"/>
</dbReference>
<dbReference type="Proteomes" id="UP001519308">
    <property type="component" value="Unassembled WGS sequence"/>
</dbReference>
<dbReference type="InterPro" id="IPR025959">
    <property type="entry name" value="Winged_HTH_dom"/>
</dbReference>
<evidence type="ECO:0000313" key="2">
    <source>
        <dbReference type="EMBL" id="MBP2024481.1"/>
    </source>
</evidence>
<dbReference type="SUPFAM" id="SSF46689">
    <property type="entry name" value="Homeodomain-like"/>
    <property type="match status" value="1"/>
</dbReference>
<evidence type="ECO:0000259" key="1">
    <source>
        <dbReference type="Pfam" id="PF13592"/>
    </source>
</evidence>
<gene>
    <name evidence="2" type="ORF">J2Z44_004367</name>
</gene>
<dbReference type="EMBL" id="JAGGLL010000096">
    <property type="protein sequence ID" value="MBP2024481.1"/>
    <property type="molecule type" value="Genomic_DNA"/>
</dbReference>